<name>A0ABR6ENW0_9ACTN</name>
<dbReference type="EMBL" id="WMLF01000668">
    <property type="protein sequence ID" value="MBB1246923.1"/>
    <property type="molecule type" value="Genomic_DNA"/>
</dbReference>
<keyword evidence="3" id="KW-1185">Reference proteome</keyword>
<dbReference type="Proteomes" id="UP000766698">
    <property type="component" value="Unassembled WGS sequence"/>
</dbReference>
<feature type="region of interest" description="Disordered" evidence="1">
    <location>
        <begin position="1"/>
        <end position="24"/>
    </location>
</feature>
<protein>
    <submittedName>
        <fullName evidence="2">Hemerythrin domain-containing protein</fullName>
    </submittedName>
</protein>
<accession>A0ABR6ENW0</accession>
<evidence type="ECO:0000256" key="1">
    <source>
        <dbReference type="SAM" id="MobiDB-lite"/>
    </source>
</evidence>
<organism evidence="2 3">
    <name type="scientific">Streptomyces durbertensis</name>
    <dbReference type="NCBI Taxonomy" id="2448886"/>
    <lineage>
        <taxon>Bacteria</taxon>
        <taxon>Bacillati</taxon>
        <taxon>Actinomycetota</taxon>
        <taxon>Actinomycetes</taxon>
        <taxon>Kitasatosporales</taxon>
        <taxon>Streptomycetaceae</taxon>
        <taxon>Streptomyces</taxon>
    </lineage>
</organism>
<sequence>RDSTRPHPGMPDKPPANRLLAPGAGLVDRARDALSGRNKAA</sequence>
<proteinExistence type="predicted"/>
<evidence type="ECO:0000313" key="3">
    <source>
        <dbReference type="Proteomes" id="UP000766698"/>
    </source>
</evidence>
<evidence type="ECO:0000313" key="2">
    <source>
        <dbReference type="EMBL" id="MBB1246923.1"/>
    </source>
</evidence>
<reference evidence="3" key="1">
    <citation type="journal article" date="2020" name="Syst. Appl. Microbiol.">
        <title>Streptomyces alkaliterrae sp. nov., isolated from an alkaline soil, and emended descriptions of Streptomyces alkaliphilus, Streptomyces calidiresistens and Streptomyces durbertensis.</title>
        <authorList>
            <person name="Swiecimska M."/>
            <person name="Golinska P."/>
            <person name="Nouioui I."/>
            <person name="Wypij M."/>
            <person name="Rai M."/>
            <person name="Sangal V."/>
            <person name="Goodfellow M."/>
        </authorList>
    </citation>
    <scope>NUCLEOTIDE SEQUENCE [LARGE SCALE GENOMIC DNA]</scope>
    <source>
        <strain evidence="3">DSM 104538</strain>
    </source>
</reference>
<feature type="non-terminal residue" evidence="2">
    <location>
        <position position="1"/>
    </location>
</feature>
<gene>
    <name evidence="2" type="ORF">GL263_25740</name>
</gene>
<comment type="caution">
    <text evidence="2">The sequence shown here is derived from an EMBL/GenBank/DDBJ whole genome shotgun (WGS) entry which is preliminary data.</text>
</comment>